<organism evidence="1 2">
    <name type="scientific">Staurois parvus</name>
    <dbReference type="NCBI Taxonomy" id="386267"/>
    <lineage>
        <taxon>Eukaryota</taxon>
        <taxon>Metazoa</taxon>
        <taxon>Chordata</taxon>
        <taxon>Craniata</taxon>
        <taxon>Vertebrata</taxon>
        <taxon>Euteleostomi</taxon>
        <taxon>Amphibia</taxon>
        <taxon>Batrachia</taxon>
        <taxon>Anura</taxon>
        <taxon>Neobatrachia</taxon>
        <taxon>Ranoidea</taxon>
        <taxon>Ranidae</taxon>
        <taxon>Staurois</taxon>
    </lineage>
</organism>
<comment type="caution">
    <text evidence="1">The sequence shown here is derived from an EMBL/GenBank/DDBJ whole genome shotgun (WGS) entry which is preliminary data.</text>
</comment>
<reference evidence="1" key="1">
    <citation type="submission" date="2023-05" db="EMBL/GenBank/DDBJ databases">
        <authorList>
            <person name="Stuckert A."/>
        </authorList>
    </citation>
    <scope>NUCLEOTIDE SEQUENCE</scope>
</reference>
<evidence type="ECO:0000313" key="1">
    <source>
        <dbReference type="EMBL" id="CAI9560677.1"/>
    </source>
</evidence>
<dbReference type="EMBL" id="CATNWA010010828">
    <property type="protein sequence ID" value="CAI9560677.1"/>
    <property type="molecule type" value="Genomic_DNA"/>
</dbReference>
<keyword evidence="2" id="KW-1185">Reference proteome</keyword>
<protein>
    <submittedName>
        <fullName evidence="1">Uncharacterized protein</fullName>
    </submittedName>
</protein>
<feature type="non-terminal residue" evidence="1">
    <location>
        <position position="1"/>
    </location>
</feature>
<evidence type="ECO:0000313" key="2">
    <source>
        <dbReference type="Proteomes" id="UP001162483"/>
    </source>
</evidence>
<name>A0ABN9CMI8_9NEOB</name>
<proteinExistence type="predicted"/>
<gene>
    <name evidence="1" type="ORF">SPARVUS_LOCUS5304593</name>
</gene>
<accession>A0ABN9CMI8</accession>
<dbReference type="Proteomes" id="UP001162483">
    <property type="component" value="Unassembled WGS sequence"/>
</dbReference>
<sequence length="104" mass="11322">DFAFPGERAVCKQFSPLSAPAHCFVWLCISDPYKAVCLQLKAQTQLTVKQRRVNPLITPHVNSFLPSAVSVLFISTNHQIGVTGDVSDTKSVPTSVRMPTAVPL</sequence>